<organism evidence="8 9">
    <name type="scientific">Chryseolinea lacunae</name>
    <dbReference type="NCBI Taxonomy" id="2801331"/>
    <lineage>
        <taxon>Bacteria</taxon>
        <taxon>Pseudomonadati</taxon>
        <taxon>Bacteroidota</taxon>
        <taxon>Cytophagia</taxon>
        <taxon>Cytophagales</taxon>
        <taxon>Fulvivirgaceae</taxon>
        <taxon>Chryseolinea</taxon>
    </lineage>
</organism>
<keyword evidence="2" id="KW-0378">Hydrolase</keyword>
<evidence type="ECO:0000259" key="7">
    <source>
        <dbReference type="PROSITE" id="PS51194"/>
    </source>
</evidence>
<dbReference type="InterPro" id="IPR011545">
    <property type="entry name" value="DEAD/DEAH_box_helicase_dom"/>
</dbReference>
<dbReference type="CDD" id="cd00268">
    <property type="entry name" value="DEADc"/>
    <property type="match status" value="1"/>
</dbReference>
<dbReference type="Proteomes" id="UP000613030">
    <property type="component" value="Unassembled WGS sequence"/>
</dbReference>
<dbReference type="Pfam" id="PF00270">
    <property type="entry name" value="DEAD"/>
    <property type="match status" value="1"/>
</dbReference>
<evidence type="ECO:0000256" key="3">
    <source>
        <dbReference type="ARBA" id="ARBA00022806"/>
    </source>
</evidence>
<comment type="caution">
    <text evidence="8">The sequence shown here is derived from an EMBL/GenBank/DDBJ whole genome shotgun (WGS) entry which is preliminary data.</text>
</comment>
<evidence type="ECO:0000313" key="9">
    <source>
        <dbReference type="Proteomes" id="UP000613030"/>
    </source>
</evidence>
<dbReference type="SMART" id="SM00487">
    <property type="entry name" value="DEXDc"/>
    <property type="match status" value="1"/>
</dbReference>
<evidence type="ECO:0000256" key="4">
    <source>
        <dbReference type="ARBA" id="ARBA00022840"/>
    </source>
</evidence>
<evidence type="ECO:0000313" key="8">
    <source>
        <dbReference type="EMBL" id="MBL0745650.1"/>
    </source>
</evidence>
<dbReference type="Gene3D" id="3.40.50.300">
    <property type="entry name" value="P-loop containing nucleotide triphosphate hydrolases"/>
    <property type="match status" value="2"/>
</dbReference>
<dbReference type="Gene3D" id="3.30.70.330">
    <property type="match status" value="1"/>
</dbReference>
<dbReference type="SMART" id="SM00490">
    <property type="entry name" value="HELICc"/>
    <property type="match status" value="1"/>
</dbReference>
<dbReference type="EMBL" id="JAERRB010000018">
    <property type="protein sequence ID" value="MBL0745650.1"/>
    <property type="molecule type" value="Genomic_DNA"/>
</dbReference>
<name>A0ABS1L1T2_9BACT</name>
<dbReference type="InterPro" id="IPR001650">
    <property type="entry name" value="Helicase_C-like"/>
</dbReference>
<dbReference type="InterPro" id="IPR014001">
    <property type="entry name" value="Helicase_ATP-bd"/>
</dbReference>
<dbReference type="InterPro" id="IPR005580">
    <property type="entry name" value="DbpA/CsdA_RNA-bd_dom"/>
</dbReference>
<proteinExistence type="inferred from homology"/>
<dbReference type="CDD" id="cd18787">
    <property type="entry name" value="SF2_C_DEAD"/>
    <property type="match status" value="1"/>
</dbReference>
<dbReference type="InterPro" id="IPR027417">
    <property type="entry name" value="P-loop_NTPase"/>
</dbReference>
<evidence type="ECO:0000256" key="2">
    <source>
        <dbReference type="ARBA" id="ARBA00022801"/>
    </source>
</evidence>
<dbReference type="PROSITE" id="PS51192">
    <property type="entry name" value="HELICASE_ATP_BIND_1"/>
    <property type="match status" value="1"/>
</dbReference>
<comment type="similarity">
    <text evidence="5">Belongs to the DEAD box helicase family.</text>
</comment>
<keyword evidence="1" id="KW-0547">Nucleotide-binding</keyword>
<feature type="domain" description="Helicase ATP-binding" evidence="6">
    <location>
        <begin position="29"/>
        <end position="178"/>
    </location>
</feature>
<accession>A0ABS1L1T2</accession>
<feature type="domain" description="Helicase C-terminal" evidence="7">
    <location>
        <begin position="221"/>
        <end position="368"/>
    </location>
</feature>
<protein>
    <submittedName>
        <fullName evidence="8">DEAD/DEAH box helicase</fullName>
    </submittedName>
</protein>
<evidence type="ECO:0000256" key="1">
    <source>
        <dbReference type="ARBA" id="ARBA00022741"/>
    </source>
</evidence>
<dbReference type="GO" id="GO:0004386">
    <property type="term" value="F:helicase activity"/>
    <property type="evidence" value="ECO:0007669"/>
    <property type="project" value="UniProtKB-KW"/>
</dbReference>
<dbReference type="CDD" id="cd12252">
    <property type="entry name" value="RRM_DbpA"/>
    <property type="match status" value="1"/>
</dbReference>
<dbReference type="PANTHER" id="PTHR47959:SF1">
    <property type="entry name" value="ATP-DEPENDENT RNA HELICASE DBPA"/>
    <property type="match status" value="1"/>
</dbReference>
<dbReference type="InterPro" id="IPR044742">
    <property type="entry name" value="DEAD/DEAH_RhlB"/>
</dbReference>
<evidence type="ECO:0000259" key="6">
    <source>
        <dbReference type="PROSITE" id="PS51192"/>
    </source>
</evidence>
<dbReference type="PANTHER" id="PTHR47959">
    <property type="entry name" value="ATP-DEPENDENT RNA HELICASE RHLE-RELATED"/>
    <property type="match status" value="1"/>
</dbReference>
<dbReference type="Pfam" id="PF03880">
    <property type="entry name" value="DbpA"/>
    <property type="match status" value="1"/>
</dbReference>
<keyword evidence="9" id="KW-1185">Reference proteome</keyword>
<keyword evidence="4" id="KW-0067">ATP-binding</keyword>
<dbReference type="SUPFAM" id="SSF52540">
    <property type="entry name" value="P-loop containing nucleoside triphosphate hydrolases"/>
    <property type="match status" value="1"/>
</dbReference>
<keyword evidence="3 8" id="KW-0347">Helicase</keyword>
<dbReference type="InterPro" id="IPR050079">
    <property type="entry name" value="DEAD_box_RNA_helicase"/>
</dbReference>
<dbReference type="Pfam" id="PF00271">
    <property type="entry name" value="Helicase_C"/>
    <property type="match status" value="1"/>
</dbReference>
<sequence length="441" mass="48858">MQERPSVVYAEFLKNLSFAEFNPMQEAVIEKAAAVNNLMLLAPTGTGKTLAFLVAVYNRLNANDKKVQAIIVAPSRELALQIEQVFKSMKTLFKVSCCYGGHSMKIEQDSLSDAPAVIIATPGRLADHLDRDSFDASGVKIVVLDEFDKSLQMGFHGQLEMLFKALNGKQQHVLTSATNMEVVPDFIPFKQAATLNFLTNESSVNLQLKLIHTKSADKVETLMRLVAGFNQEVCLVFCNHREAVERISAVFKSNKFEHGIFHGAMEQIDREKNLIKFRGGAHNVLISTDLAARGLDIPEIKHVVHYQLPPKEDAFIHRNGRTARMHAHGQAYLVLGDDESLPPYLDKELEVLAVSPTLKLPPPPAYACIYISAGKKDKINKGDIAGLFMKKGELQADDVGLITSLDHASFVSVKRTLASKVVAKIKDERIKKMKVKIEIAN</sequence>
<dbReference type="RefSeq" id="WP_202016193.1">
    <property type="nucleotide sequence ID" value="NZ_JAERRB010000018.1"/>
</dbReference>
<dbReference type="InterPro" id="IPR012677">
    <property type="entry name" value="Nucleotide-bd_a/b_plait_sf"/>
</dbReference>
<reference evidence="8 9" key="1">
    <citation type="submission" date="2021-01" db="EMBL/GenBank/DDBJ databases">
        <title>Chryseolinea sp. Jin1 Genome sequencing and assembly.</title>
        <authorList>
            <person name="Kim I."/>
        </authorList>
    </citation>
    <scope>NUCLEOTIDE SEQUENCE [LARGE SCALE GENOMIC DNA]</scope>
    <source>
        <strain evidence="8 9">Jin1</strain>
    </source>
</reference>
<dbReference type="PROSITE" id="PS51194">
    <property type="entry name" value="HELICASE_CTER"/>
    <property type="match status" value="1"/>
</dbReference>
<evidence type="ECO:0000256" key="5">
    <source>
        <dbReference type="ARBA" id="ARBA00038437"/>
    </source>
</evidence>
<gene>
    <name evidence="8" type="ORF">JI741_30740</name>
</gene>